<evidence type="ECO:0000256" key="1">
    <source>
        <dbReference type="SAM" id="SignalP"/>
    </source>
</evidence>
<sequence>MKLTSKLLIPATFLTCGSLSGATINSTGSDGFGVSSFNSGGIWGGTAPTAGNDYVVGAGHRMRTPSDGGSYTFAGDSLTISDASPSGDLVGLSYKGTGTTGIITVNNLILDNGSINHISGAGDVMNLDGSITVASDSLMYAKQGSINILADISGSATITNPGADGAGRILSFSSTSSTFSGSLVNNGNFLLSDDAVFNFLIGASGINNSMSGSGSTVVDGDFILDLGGASSSPGDSWDLASGASFGSTFTVSGFADNGDDTWSSGLYSFDESTGLLTVVPEPSAALLGGLGLLTLLRRRSR</sequence>
<name>A0A918TGV9_9BACT</name>
<dbReference type="AlphaFoldDB" id="A0A918TGV9"/>
<protein>
    <recommendedName>
        <fullName evidence="4">PEP-CTERM protein-sorting domain-containing protein</fullName>
    </recommendedName>
</protein>
<evidence type="ECO:0000313" key="3">
    <source>
        <dbReference type="Proteomes" id="UP000644507"/>
    </source>
</evidence>
<reference evidence="2" key="1">
    <citation type="journal article" date="2014" name="Int. J. Syst. Evol. Microbiol.">
        <title>Complete genome sequence of Corynebacterium casei LMG S-19264T (=DSM 44701T), isolated from a smear-ripened cheese.</title>
        <authorList>
            <consortium name="US DOE Joint Genome Institute (JGI-PGF)"/>
            <person name="Walter F."/>
            <person name="Albersmeier A."/>
            <person name="Kalinowski J."/>
            <person name="Ruckert C."/>
        </authorList>
    </citation>
    <scope>NUCLEOTIDE SEQUENCE</scope>
    <source>
        <strain evidence="2">KCTC 12988</strain>
    </source>
</reference>
<accession>A0A918TGV9</accession>
<proteinExistence type="predicted"/>
<dbReference type="RefSeq" id="WP_189567757.1">
    <property type="nucleotide sequence ID" value="NZ_BMXI01000003.1"/>
</dbReference>
<feature type="chain" id="PRO_5037159121" description="PEP-CTERM protein-sorting domain-containing protein" evidence="1">
    <location>
        <begin position="23"/>
        <end position="301"/>
    </location>
</feature>
<organism evidence="2 3">
    <name type="scientific">Roseibacillus persicicus</name>
    <dbReference type="NCBI Taxonomy" id="454148"/>
    <lineage>
        <taxon>Bacteria</taxon>
        <taxon>Pseudomonadati</taxon>
        <taxon>Verrucomicrobiota</taxon>
        <taxon>Verrucomicrobiia</taxon>
        <taxon>Verrucomicrobiales</taxon>
        <taxon>Verrucomicrobiaceae</taxon>
        <taxon>Roseibacillus</taxon>
    </lineage>
</organism>
<feature type="signal peptide" evidence="1">
    <location>
        <begin position="1"/>
        <end position="22"/>
    </location>
</feature>
<evidence type="ECO:0000313" key="2">
    <source>
        <dbReference type="EMBL" id="GHC45825.1"/>
    </source>
</evidence>
<comment type="caution">
    <text evidence="2">The sequence shown here is derived from an EMBL/GenBank/DDBJ whole genome shotgun (WGS) entry which is preliminary data.</text>
</comment>
<dbReference type="Proteomes" id="UP000644507">
    <property type="component" value="Unassembled WGS sequence"/>
</dbReference>
<reference evidence="2" key="2">
    <citation type="submission" date="2020-09" db="EMBL/GenBank/DDBJ databases">
        <authorList>
            <person name="Sun Q."/>
            <person name="Kim S."/>
        </authorList>
    </citation>
    <scope>NUCLEOTIDE SEQUENCE</scope>
    <source>
        <strain evidence="2">KCTC 12988</strain>
    </source>
</reference>
<keyword evidence="1" id="KW-0732">Signal</keyword>
<dbReference type="EMBL" id="BMXI01000003">
    <property type="protein sequence ID" value="GHC45825.1"/>
    <property type="molecule type" value="Genomic_DNA"/>
</dbReference>
<keyword evidence="3" id="KW-1185">Reference proteome</keyword>
<gene>
    <name evidence="2" type="ORF">GCM10007100_09100</name>
</gene>
<evidence type="ECO:0008006" key="4">
    <source>
        <dbReference type="Google" id="ProtNLM"/>
    </source>
</evidence>